<dbReference type="InterPro" id="IPR050612">
    <property type="entry name" value="Prok_Mopterin_Oxidored"/>
</dbReference>
<dbReference type="SUPFAM" id="SSF50692">
    <property type="entry name" value="ADC-like"/>
    <property type="match status" value="1"/>
</dbReference>
<dbReference type="PROSITE" id="PS00490">
    <property type="entry name" value="MOLYBDOPTERIN_PROK_2"/>
    <property type="match status" value="1"/>
</dbReference>
<dbReference type="PANTHER" id="PTHR43742">
    <property type="entry name" value="TRIMETHYLAMINE-N-OXIDE REDUCTASE"/>
    <property type="match status" value="1"/>
</dbReference>
<dbReference type="PROSITE" id="PS51669">
    <property type="entry name" value="4FE4S_MOW_BIS_MGD"/>
    <property type="match status" value="1"/>
</dbReference>
<dbReference type="Pfam" id="PF01568">
    <property type="entry name" value="Molydop_binding"/>
    <property type="match status" value="1"/>
</dbReference>
<keyword evidence="5" id="KW-0560">Oxidoreductase</keyword>
<gene>
    <name evidence="9" type="ORF">GCM10023175_67380</name>
</gene>
<keyword evidence="7" id="KW-0411">Iron-sulfur</keyword>
<dbReference type="InterPro" id="IPR006657">
    <property type="entry name" value="MoPterin_dinucl-bd_dom"/>
</dbReference>
<reference evidence="10" key="1">
    <citation type="journal article" date="2019" name="Int. J. Syst. Evol. Microbiol.">
        <title>The Global Catalogue of Microorganisms (GCM) 10K type strain sequencing project: providing services to taxonomists for standard genome sequencing and annotation.</title>
        <authorList>
            <consortium name="The Broad Institute Genomics Platform"/>
            <consortium name="The Broad Institute Genome Sequencing Center for Infectious Disease"/>
            <person name="Wu L."/>
            <person name="Ma J."/>
        </authorList>
    </citation>
    <scope>NUCLEOTIDE SEQUENCE [LARGE SCALE GENOMIC DNA]</scope>
    <source>
        <strain evidence="10">JCM 17906</strain>
    </source>
</reference>
<dbReference type="SUPFAM" id="SSF53706">
    <property type="entry name" value="Formate dehydrogenase/DMSO reductase, domains 1-3"/>
    <property type="match status" value="1"/>
</dbReference>
<evidence type="ECO:0000256" key="5">
    <source>
        <dbReference type="ARBA" id="ARBA00023002"/>
    </source>
</evidence>
<comment type="caution">
    <text evidence="9">The sequence shown here is derived from an EMBL/GenBank/DDBJ whole genome shotgun (WGS) entry which is preliminary data.</text>
</comment>
<dbReference type="Pfam" id="PF04879">
    <property type="entry name" value="Molybdop_Fe4S4"/>
    <property type="match status" value="1"/>
</dbReference>
<keyword evidence="3" id="KW-0500">Molybdenum</keyword>
<sequence>MTSTLPLEDTSTRVVRAACAHDCPDACAMLVTVENEVVTGVRGDPEHPFTQGGLCAKVNDLEKHVYHKDRVLHPLRRVGPKGSGQFERISWDEAVAEICSRFSSIVDEYGAEAIMPTSYLGNEGILNGLNVMDPFMHRLGATITERTFCTSTRGSAYVRTMGPAVTDPESIVHARYIIAWGHNMLTSNLHLWPFVAKARKRGAKLVVIDPYASRTARRADWHIRIRPGTDGALALGMINVIIAEGLVDTEYVDNHTVGFSELAARAADFPPERVEELTGIPADDIRTLAREYATTQPAVIRVGTAVENHPQGGQAFRAIFSLPALVGAWRYPGGGTHELSLFGFPVNFDRLSRVDLIKPGTRVVNGMQLGRVLTGEVELDPPIKALMVCNSNPVITYPEQNKTIAGLKRDDLFTVVSDHFITDTARFADIVLPATTITEHFDVNFSWGHLYIAINNQAIKPVGEAVSNVELFRRLAAGMGFDDDPWFTLSDEEMAEQSLDWSAPQLAGISLEGLKKTGWARLALPGPDEAPYADGGFPTVDGRVALAVHDDFDSVAPVFRQGYTEMQGDRPSPSVPDYVEQPVDDRYPLRMITPRGHHFISSQYANMDRQLRGEGGQHVTLHPDDAAGRGLSAGDRAEVFNERGCIPVEVLLDEGVMPGVAVVPYGFWTDGASSVSALISGDANDLGRGPRYSAATVEIRIASA</sequence>
<dbReference type="PANTHER" id="PTHR43742:SF6">
    <property type="entry name" value="OXIDOREDUCTASE YYAE-RELATED"/>
    <property type="match status" value="1"/>
</dbReference>
<protein>
    <submittedName>
        <fullName evidence="9">Molybdopterin-dependent oxidoreductase</fullName>
    </submittedName>
</protein>
<evidence type="ECO:0000259" key="8">
    <source>
        <dbReference type="PROSITE" id="PS51669"/>
    </source>
</evidence>
<dbReference type="Gene3D" id="2.40.40.20">
    <property type="match status" value="1"/>
</dbReference>
<evidence type="ECO:0000256" key="2">
    <source>
        <dbReference type="ARBA" id="ARBA00010312"/>
    </source>
</evidence>
<evidence type="ECO:0000313" key="10">
    <source>
        <dbReference type="Proteomes" id="UP001501598"/>
    </source>
</evidence>
<accession>A0ABP8S2I9</accession>
<dbReference type="Proteomes" id="UP001501598">
    <property type="component" value="Unassembled WGS sequence"/>
</dbReference>
<evidence type="ECO:0000313" key="9">
    <source>
        <dbReference type="EMBL" id="GAA4559446.1"/>
    </source>
</evidence>
<keyword evidence="6" id="KW-0408">Iron</keyword>
<dbReference type="Gene3D" id="3.40.50.740">
    <property type="match status" value="1"/>
</dbReference>
<dbReference type="InterPro" id="IPR006963">
    <property type="entry name" value="Mopterin_OxRdtase_4Fe-4S_dom"/>
</dbReference>
<comment type="cofactor">
    <cofactor evidence="1">
        <name>Mo-bis(molybdopterin guanine dinucleotide)</name>
        <dbReference type="ChEBI" id="CHEBI:60539"/>
    </cofactor>
</comment>
<organism evidence="9 10">
    <name type="scientific">Pseudonocardia xishanensis</name>
    <dbReference type="NCBI Taxonomy" id="630995"/>
    <lineage>
        <taxon>Bacteria</taxon>
        <taxon>Bacillati</taxon>
        <taxon>Actinomycetota</taxon>
        <taxon>Actinomycetes</taxon>
        <taxon>Pseudonocardiales</taxon>
        <taxon>Pseudonocardiaceae</taxon>
        <taxon>Pseudonocardia</taxon>
    </lineage>
</organism>
<dbReference type="Gene3D" id="2.20.25.90">
    <property type="entry name" value="ADC-like domains"/>
    <property type="match status" value="1"/>
</dbReference>
<evidence type="ECO:0000256" key="7">
    <source>
        <dbReference type="ARBA" id="ARBA00023014"/>
    </source>
</evidence>
<dbReference type="InterPro" id="IPR006656">
    <property type="entry name" value="Mopterin_OxRdtase"/>
</dbReference>
<evidence type="ECO:0000256" key="3">
    <source>
        <dbReference type="ARBA" id="ARBA00022505"/>
    </source>
</evidence>
<dbReference type="Pfam" id="PF00384">
    <property type="entry name" value="Molybdopterin"/>
    <property type="match status" value="1"/>
</dbReference>
<dbReference type="EMBL" id="BAABGT010000121">
    <property type="protein sequence ID" value="GAA4559446.1"/>
    <property type="molecule type" value="Genomic_DNA"/>
</dbReference>
<evidence type="ECO:0000256" key="1">
    <source>
        <dbReference type="ARBA" id="ARBA00001942"/>
    </source>
</evidence>
<dbReference type="Gene3D" id="3.30.2070.10">
    <property type="entry name" value="Formate dehydrogenase/DMSO reductase"/>
    <property type="match status" value="1"/>
</dbReference>
<name>A0ABP8S2I9_9PSEU</name>
<dbReference type="CDD" id="cd02766">
    <property type="entry name" value="MopB_3"/>
    <property type="match status" value="1"/>
</dbReference>
<proteinExistence type="inferred from homology"/>
<evidence type="ECO:0000256" key="6">
    <source>
        <dbReference type="ARBA" id="ARBA00023004"/>
    </source>
</evidence>
<dbReference type="Gene3D" id="3.40.228.10">
    <property type="entry name" value="Dimethylsulfoxide Reductase, domain 2"/>
    <property type="match status" value="1"/>
</dbReference>
<dbReference type="RefSeq" id="WP_345427318.1">
    <property type="nucleotide sequence ID" value="NZ_BAABGT010000121.1"/>
</dbReference>
<evidence type="ECO:0000256" key="4">
    <source>
        <dbReference type="ARBA" id="ARBA00022723"/>
    </source>
</evidence>
<dbReference type="InterPro" id="IPR009010">
    <property type="entry name" value="Asp_de-COase-like_dom_sf"/>
</dbReference>
<dbReference type="InterPro" id="IPR006655">
    <property type="entry name" value="Mopterin_OxRdtase_prok_CS"/>
</dbReference>
<keyword evidence="4" id="KW-0479">Metal-binding</keyword>
<keyword evidence="10" id="KW-1185">Reference proteome</keyword>
<dbReference type="SMART" id="SM00926">
    <property type="entry name" value="Molybdop_Fe4S4"/>
    <property type="match status" value="1"/>
</dbReference>
<comment type="similarity">
    <text evidence="2">Belongs to the prokaryotic molybdopterin-containing oxidoreductase family.</text>
</comment>
<feature type="domain" description="4Fe-4S Mo/W bis-MGD-type" evidence="8">
    <location>
        <begin position="12"/>
        <end position="69"/>
    </location>
</feature>